<evidence type="ECO:0000256" key="5">
    <source>
        <dbReference type="ARBA" id="ARBA00020673"/>
    </source>
</evidence>
<reference evidence="14" key="1">
    <citation type="journal article" date="2017" name="bioRxiv">
        <title>Conservation of a gene cluster reveals novel cercosporin biosynthetic mechanisms and extends production to the genus Colletotrichum.</title>
        <authorList>
            <person name="de Jonge R."/>
            <person name="Ebert M.K."/>
            <person name="Huitt-Roehl C.R."/>
            <person name="Pal P."/>
            <person name="Suttle J.C."/>
            <person name="Spanner R.E."/>
            <person name="Neubauer J.D."/>
            <person name="Jurick W.M.II."/>
            <person name="Stott K.A."/>
            <person name="Secor G.A."/>
            <person name="Thomma B.P.H.J."/>
            <person name="Van de Peer Y."/>
            <person name="Townsend C.A."/>
            <person name="Bolton M.D."/>
        </authorList>
    </citation>
    <scope>NUCLEOTIDE SEQUENCE [LARGE SCALE GENOMIC DNA]</scope>
    <source>
        <strain evidence="14">CBS538.71</strain>
    </source>
</reference>
<feature type="compositionally biased region" description="Acidic residues" evidence="10">
    <location>
        <begin position="378"/>
        <end position="400"/>
    </location>
</feature>
<keyword evidence="7 11" id="KW-1133">Transmembrane helix</keyword>
<gene>
    <name evidence="13" type="ORF">CBER1_05585</name>
</gene>
<evidence type="ECO:0000256" key="2">
    <source>
        <dbReference type="ARBA" id="ARBA00004653"/>
    </source>
</evidence>
<accession>A0A2S6CFM4</accession>
<feature type="transmembrane region" description="Helical" evidence="11">
    <location>
        <begin position="87"/>
        <end position="107"/>
    </location>
</feature>
<evidence type="ECO:0000313" key="13">
    <source>
        <dbReference type="EMBL" id="PPJ58483.1"/>
    </source>
</evidence>
<protein>
    <recommendedName>
        <fullName evidence="4">Golgi apparatus membrane protein TVP38</fullName>
    </recommendedName>
    <alternativeName>
        <fullName evidence="5">Golgi apparatus membrane protein tvp38</fullName>
    </alternativeName>
</protein>
<dbReference type="Proteomes" id="UP000237631">
    <property type="component" value="Unassembled WGS sequence"/>
</dbReference>
<dbReference type="Pfam" id="PF09335">
    <property type="entry name" value="VTT_dom"/>
    <property type="match status" value="1"/>
</dbReference>
<dbReference type="EMBL" id="PNEN01000455">
    <property type="protein sequence ID" value="PPJ58483.1"/>
    <property type="molecule type" value="Genomic_DNA"/>
</dbReference>
<dbReference type="GO" id="GO:0000139">
    <property type="term" value="C:Golgi membrane"/>
    <property type="evidence" value="ECO:0007669"/>
    <property type="project" value="UniProtKB-SubCell"/>
</dbReference>
<feature type="transmembrane region" description="Helical" evidence="11">
    <location>
        <begin position="278"/>
        <end position="299"/>
    </location>
</feature>
<feature type="transmembrane region" description="Helical" evidence="11">
    <location>
        <begin position="162"/>
        <end position="184"/>
    </location>
</feature>
<evidence type="ECO:0000256" key="11">
    <source>
        <dbReference type="SAM" id="Phobius"/>
    </source>
</evidence>
<dbReference type="OrthoDB" id="166803at2759"/>
<evidence type="ECO:0000259" key="12">
    <source>
        <dbReference type="Pfam" id="PF09335"/>
    </source>
</evidence>
<dbReference type="PANTHER" id="PTHR47549:SF1">
    <property type="entry name" value="GOLGI APPARATUS MEMBRANE PROTEIN TVP38"/>
    <property type="match status" value="1"/>
</dbReference>
<sequence>MGDQEHYSSTARALAAQYNDSDDDEPINPSSIATRNAPIWSRRSLESPTASTSRRPYRRRDKYMTLLGQYSTRGQQLWNSLTPAQRTLTVIALVIINVLVILALIFSERIFHALAPAAKRWREMPAGWLILWIMTFLVSFPPMIGYSTCVTIGGFVFGMPGWFILASATIVGSTCSFIISRTVLKNFVSRMTEKNTQFAALSLVLKHDGIKLLILVRLCPLPYSFSNGAISTIPTVTWQNFMLATAIASPKLLLHIFVGRQLGVIAESGDKMSWGTKMVSYTTMAIGIAVGLGTGYLIYSRTAARAAVLEAEEVAAAGRSGRIRRASTGGTEYVDDEAVEAGFGGGAADIVRQRQSDVSLHTTYEQDLERGGAYRDEFTDDEDATERDVFDSGEGETDDESNVKRKGSG</sequence>
<dbReference type="AlphaFoldDB" id="A0A2S6CFM4"/>
<comment type="similarity">
    <text evidence="3">Belongs to the TVP38/TMEM64 family.</text>
</comment>
<feature type="domain" description="VTT" evidence="12">
    <location>
        <begin position="146"/>
        <end position="260"/>
    </location>
</feature>
<feature type="transmembrane region" description="Helical" evidence="11">
    <location>
        <begin position="128"/>
        <end position="156"/>
    </location>
</feature>
<dbReference type="STRING" id="357750.A0A2S6CFM4"/>
<keyword evidence="6 11" id="KW-0812">Transmembrane</keyword>
<evidence type="ECO:0000256" key="9">
    <source>
        <dbReference type="ARBA" id="ARBA00023136"/>
    </source>
</evidence>
<evidence type="ECO:0000256" key="10">
    <source>
        <dbReference type="SAM" id="MobiDB-lite"/>
    </source>
</evidence>
<dbReference type="InterPro" id="IPR051076">
    <property type="entry name" value="Golgi_membrane_TVP38/TMEM64"/>
</dbReference>
<comment type="function">
    <text evidence="1">Golgi membrane protein involved in vesicular trafficking and spindle migration.</text>
</comment>
<keyword evidence="8" id="KW-0333">Golgi apparatus</keyword>
<keyword evidence="14" id="KW-1185">Reference proteome</keyword>
<organism evidence="13 14">
    <name type="scientific">Cercospora berteroae</name>
    <dbReference type="NCBI Taxonomy" id="357750"/>
    <lineage>
        <taxon>Eukaryota</taxon>
        <taxon>Fungi</taxon>
        <taxon>Dikarya</taxon>
        <taxon>Ascomycota</taxon>
        <taxon>Pezizomycotina</taxon>
        <taxon>Dothideomycetes</taxon>
        <taxon>Dothideomycetidae</taxon>
        <taxon>Mycosphaerellales</taxon>
        <taxon>Mycosphaerellaceae</taxon>
        <taxon>Cercospora</taxon>
    </lineage>
</organism>
<evidence type="ECO:0000256" key="7">
    <source>
        <dbReference type="ARBA" id="ARBA00022989"/>
    </source>
</evidence>
<dbReference type="PANTHER" id="PTHR47549">
    <property type="entry name" value="GOLGI APPARATUS MEMBRANE PROTEIN TVP38-RELATED"/>
    <property type="match status" value="1"/>
</dbReference>
<feature type="region of interest" description="Disordered" evidence="10">
    <location>
        <begin position="363"/>
        <end position="409"/>
    </location>
</feature>
<evidence type="ECO:0000256" key="3">
    <source>
        <dbReference type="ARBA" id="ARBA00008640"/>
    </source>
</evidence>
<comment type="subcellular location">
    <subcellularLocation>
        <location evidence="2">Golgi apparatus membrane</location>
        <topology evidence="2">Multi-pass membrane protein</topology>
    </subcellularLocation>
</comment>
<evidence type="ECO:0000256" key="4">
    <source>
        <dbReference type="ARBA" id="ARBA00013533"/>
    </source>
</evidence>
<feature type="transmembrane region" description="Helical" evidence="11">
    <location>
        <begin position="241"/>
        <end position="258"/>
    </location>
</feature>
<comment type="caution">
    <text evidence="13">The sequence shown here is derived from an EMBL/GenBank/DDBJ whole genome shotgun (WGS) entry which is preliminary data.</text>
</comment>
<feature type="compositionally biased region" description="Basic and acidic residues" evidence="10">
    <location>
        <begin position="367"/>
        <end position="377"/>
    </location>
</feature>
<dbReference type="GO" id="GO:0016192">
    <property type="term" value="P:vesicle-mediated transport"/>
    <property type="evidence" value="ECO:0007669"/>
    <property type="project" value="TreeGrafter"/>
</dbReference>
<evidence type="ECO:0000313" key="14">
    <source>
        <dbReference type="Proteomes" id="UP000237631"/>
    </source>
</evidence>
<dbReference type="InterPro" id="IPR032816">
    <property type="entry name" value="VTT_dom"/>
</dbReference>
<keyword evidence="9 11" id="KW-0472">Membrane</keyword>
<feature type="region of interest" description="Disordered" evidence="10">
    <location>
        <begin position="1"/>
        <end position="35"/>
    </location>
</feature>
<proteinExistence type="inferred from homology"/>
<evidence type="ECO:0000256" key="8">
    <source>
        <dbReference type="ARBA" id="ARBA00023034"/>
    </source>
</evidence>
<dbReference type="GO" id="GO:0000022">
    <property type="term" value="P:mitotic spindle elongation"/>
    <property type="evidence" value="ECO:0007669"/>
    <property type="project" value="TreeGrafter"/>
</dbReference>
<name>A0A2S6CFM4_9PEZI</name>
<evidence type="ECO:0000256" key="1">
    <source>
        <dbReference type="ARBA" id="ARBA00002978"/>
    </source>
</evidence>
<evidence type="ECO:0000256" key="6">
    <source>
        <dbReference type="ARBA" id="ARBA00022692"/>
    </source>
</evidence>